<accession>A0A3B0S1V2</accession>
<dbReference type="AlphaFoldDB" id="A0A3B0S1V2"/>
<dbReference type="EMBL" id="UOEI01000135">
    <property type="protein sequence ID" value="VAV94806.1"/>
    <property type="molecule type" value="Genomic_DNA"/>
</dbReference>
<keyword evidence="1" id="KW-1133">Transmembrane helix</keyword>
<protein>
    <submittedName>
        <fullName evidence="2">Uncharacterized protein</fullName>
    </submittedName>
</protein>
<sequence>MISCSMAGVDLAMEYMPTERKRVVDTRRVFVLTVVVLGHWLATSIWIQPDGTVAWMTLGAYPGGWDRSVTD</sequence>
<name>A0A3B0S1V2_9ZZZZ</name>
<keyword evidence="1" id="KW-0812">Transmembrane</keyword>
<feature type="transmembrane region" description="Helical" evidence="1">
    <location>
        <begin position="29"/>
        <end position="47"/>
    </location>
</feature>
<proteinExistence type="predicted"/>
<keyword evidence="1" id="KW-0472">Membrane</keyword>
<gene>
    <name evidence="2" type="ORF">MNBD_ACTINO01-1107</name>
</gene>
<evidence type="ECO:0000256" key="1">
    <source>
        <dbReference type="SAM" id="Phobius"/>
    </source>
</evidence>
<organism evidence="2">
    <name type="scientific">hydrothermal vent metagenome</name>
    <dbReference type="NCBI Taxonomy" id="652676"/>
    <lineage>
        <taxon>unclassified sequences</taxon>
        <taxon>metagenomes</taxon>
        <taxon>ecological metagenomes</taxon>
    </lineage>
</organism>
<evidence type="ECO:0000313" key="2">
    <source>
        <dbReference type="EMBL" id="VAV94806.1"/>
    </source>
</evidence>
<reference evidence="2" key="1">
    <citation type="submission" date="2018-06" db="EMBL/GenBank/DDBJ databases">
        <authorList>
            <person name="Zhirakovskaya E."/>
        </authorList>
    </citation>
    <scope>NUCLEOTIDE SEQUENCE</scope>
</reference>